<sequence>MPRLRLIAAPAALLLALAGCAAGTDDADRSPAPTASAGTAMPGGAAAGPSAAPSGTASAPAASSSPAPGAHLDISSPDSPTVLVNKTHPMDPIDWAPQDLQTVGSVQLRADAAAAARRMIEAAARDGVSLSPISGYRSHQTQKATYRQWVSTYGQERADVASARPGYSEHQTGLAVDFGGSGACDLQPCFRDTPAAHWLAEHGAEYGFILRFPWQQQDTTGYWYESWHLRWIGQEQAQRYRDSGVHSYEEFVGAGPAPSYRD</sequence>
<dbReference type="AlphaFoldDB" id="A0A1S2MYD4"/>
<dbReference type="InterPro" id="IPR052179">
    <property type="entry name" value="DD-CPase-like"/>
</dbReference>
<dbReference type="InterPro" id="IPR058193">
    <property type="entry name" value="VanY/YodJ_core_dom"/>
</dbReference>
<proteinExistence type="predicted"/>
<protein>
    <recommendedName>
        <fullName evidence="3">D-alanyl-D-alanine carboxypeptidase-like core domain-containing protein</fullName>
    </recommendedName>
</protein>
<dbReference type="EMBL" id="MODZ01000010">
    <property type="protein sequence ID" value="OIJ35307.1"/>
    <property type="molecule type" value="Genomic_DNA"/>
</dbReference>
<feature type="compositionally biased region" description="Low complexity" evidence="1">
    <location>
        <begin position="30"/>
        <end position="70"/>
    </location>
</feature>
<name>A0A1S2MYD4_9MICC</name>
<evidence type="ECO:0000256" key="1">
    <source>
        <dbReference type="SAM" id="MobiDB-lite"/>
    </source>
</evidence>
<dbReference type="Pfam" id="PF02557">
    <property type="entry name" value="VanY"/>
    <property type="match status" value="1"/>
</dbReference>
<dbReference type="CDD" id="cd14852">
    <property type="entry name" value="LD-carboxypeptidase"/>
    <property type="match status" value="1"/>
</dbReference>
<comment type="caution">
    <text evidence="4">The sequence shown here is derived from an EMBL/GenBank/DDBJ whole genome shotgun (WGS) entry which is preliminary data.</text>
</comment>
<dbReference type="RefSeq" id="WP_075515249.1">
    <property type="nucleotide sequence ID" value="NZ_MODZ01000010.1"/>
</dbReference>
<dbReference type="GO" id="GO:0008233">
    <property type="term" value="F:peptidase activity"/>
    <property type="evidence" value="ECO:0007669"/>
    <property type="project" value="InterPro"/>
</dbReference>
<evidence type="ECO:0000259" key="3">
    <source>
        <dbReference type="Pfam" id="PF02557"/>
    </source>
</evidence>
<dbReference type="PROSITE" id="PS51257">
    <property type="entry name" value="PROKAR_LIPOPROTEIN"/>
    <property type="match status" value="1"/>
</dbReference>
<feature type="domain" description="D-alanyl-D-alanine carboxypeptidase-like core" evidence="3">
    <location>
        <begin position="107"/>
        <end position="233"/>
    </location>
</feature>
<keyword evidence="2" id="KW-0732">Signal</keyword>
<organism evidence="4 5">
    <name type="scientific">Rothia kristinae</name>
    <dbReference type="NCBI Taxonomy" id="37923"/>
    <lineage>
        <taxon>Bacteria</taxon>
        <taxon>Bacillati</taxon>
        <taxon>Actinomycetota</taxon>
        <taxon>Actinomycetes</taxon>
        <taxon>Micrococcales</taxon>
        <taxon>Micrococcaceae</taxon>
        <taxon>Rothia</taxon>
    </lineage>
</organism>
<dbReference type="InterPro" id="IPR003709">
    <property type="entry name" value="VanY-like_core_dom"/>
</dbReference>
<dbReference type="OrthoDB" id="9792074at2"/>
<feature type="chain" id="PRO_5038988016" description="D-alanyl-D-alanine carboxypeptidase-like core domain-containing protein" evidence="2">
    <location>
        <begin position="22"/>
        <end position="262"/>
    </location>
</feature>
<evidence type="ECO:0000313" key="4">
    <source>
        <dbReference type="EMBL" id="OIJ35307.1"/>
    </source>
</evidence>
<reference evidence="4 5" key="1">
    <citation type="submission" date="2016-10" db="EMBL/GenBank/DDBJ databases">
        <title>Draft genome sequence of strain LCT isolated from the Shenzhou X spacecraft of China.</title>
        <authorList>
            <person name="Huang B."/>
        </authorList>
    </citation>
    <scope>NUCLEOTIDE SEQUENCE [LARGE SCALE GENOMIC DNA]</scope>
    <source>
        <strain evidence="4 5">LCT-H5</strain>
    </source>
</reference>
<dbReference type="SUPFAM" id="SSF55166">
    <property type="entry name" value="Hedgehog/DD-peptidase"/>
    <property type="match status" value="1"/>
</dbReference>
<dbReference type="GO" id="GO:0006508">
    <property type="term" value="P:proteolysis"/>
    <property type="evidence" value="ECO:0007669"/>
    <property type="project" value="InterPro"/>
</dbReference>
<dbReference type="InterPro" id="IPR009045">
    <property type="entry name" value="Zn_M74/Hedgehog-like"/>
</dbReference>
<dbReference type="Proteomes" id="UP000179540">
    <property type="component" value="Unassembled WGS sequence"/>
</dbReference>
<evidence type="ECO:0000313" key="5">
    <source>
        <dbReference type="Proteomes" id="UP000179540"/>
    </source>
</evidence>
<dbReference type="PANTHER" id="PTHR34385">
    <property type="entry name" value="D-ALANYL-D-ALANINE CARBOXYPEPTIDASE"/>
    <property type="match status" value="1"/>
</dbReference>
<dbReference type="Gene3D" id="3.30.1380.10">
    <property type="match status" value="1"/>
</dbReference>
<evidence type="ECO:0000256" key="2">
    <source>
        <dbReference type="SAM" id="SignalP"/>
    </source>
</evidence>
<accession>A0A1S2MYD4</accession>
<dbReference type="PANTHER" id="PTHR34385:SF1">
    <property type="entry name" value="PEPTIDOGLYCAN L-ALANYL-D-GLUTAMATE ENDOPEPTIDASE CWLK"/>
    <property type="match status" value="1"/>
</dbReference>
<feature type="signal peptide" evidence="2">
    <location>
        <begin position="1"/>
        <end position="21"/>
    </location>
</feature>
<feature type="region of interest" description="Disordered" evidence="1">
    <location>
        <begin position="23"/>
        <end position="88"/>
    </location>
</feature>
<gene>
    <name evidence="4" type="ORF">BK826_08470</name>
</gene>